<gene>
    <name evidence="1" type="ordered locus">BAbS19_I14660</name>
</gene>
<accession>A0A0F6ARV6</accession>
<dbReference type="EMBL" id="CP000887">
    <property type="protein sequence ID" value="ACD72959.1"/>
    <property type="molecule type" value="Genomic_DNA"/>
</dbReference>
<organism evidence="1 2">
    <name type="scientific">Brucella abortus (strain S19)</name>
    <dbReference type="NCBI Taxonomy" id="430066"/>
    <lineage>
        <taxon>Bacteria</taxon>
        <taxon>Pseudomonadati</taxon>
        <taxon>Pseudomonadota</taxon>
        <taxon>Alphaproteobacteria</taxon>
        <taxon>Hyphomicrobiales</taxon>
        <taxon>Brucellaceae</taxon>
        <taxon>Brucella/Ochrobactrum group</taxon>
        <taxon>Brucella</taxon>
    </lineage>
</organism>
<sequence length="37" mass="4412">MNLAIFTPFIKEGLDNHNEWEKKFYAEAEKLRNQSKA</sequence>
<name>A0A0F6ARV6_BRUA1</name>
<dbReference type="HOGENOM" id="CLU_3341037_0_0_5"/>
<proteinExistence type="predicted"/>
<dbReference type="AlphaFoldDB" id="A0A0F6ARV6"/>
<evidence type="ECO:0000313" key="1">
    <source>
        <dbReference type="EMBL" id="ACD72959.1"/>
    </source>
</evidence>
<protein>
    <submittedName>
        <fullName evidence="1">Aspartyl/asparaginyl beta-hydroxylase</fullName>
    </submittedName>
</protein>
<dbReference type="KEGG" id="bmc:BAbS19_I14660"/>
<evidence type="ECO:0000313" key="2">
    <source>
        <dbReference type="Proteomes" id="UP000002565"/>
    </source>
</evidence>
<dbReference type="Proteomes" id="UP000002565">
    <property type="component" value="Chromosome 1"/>
</dbReference>
<reference evidence="1 2" key="1">
    <citation type="journal article" date="2008" name="PLoS ONE">
        <title>Genome sequence of Brucella abortus vaccine strain S19 compared to virulent strains yields candidate virulence genes.</title>
        <authorList>
            <person name="Crasta O.R."/>
            <person name="Folkerts O."/>
            <person name="Fei Z."/>
            <person name="Mane S.P."/>
            <person name="Evans C."/>
            <person name="Martino-Catt S."/>
            <person name="Bricker B."/>
            <person name="Yu G."/>
            <person name="Du L."/>
            <person name="Sobral B.W."/>
        </authorList>
    </citation>
    <scope>NUCLEOTIDE SEQUENCE [LARGE SCALE GENOMIC DNA]</scope>
    <source>
        <strain evidence="1 2">S19</strain>
    </source>
</reference>